<accession>A0A6P2C4C6</accession>
<name>A0A6P2C4C6_9ACTN</name>
<evidence type="ECO:0000313" key="1">
    <source>
        <dbReference type="EMBL" id="TVZ06272.1"/>
    </source>
</evidence>
<evidence type="ECO:0000313" key="2">
    <source>
        <dbReference type="Proteomes" id="UP000460272"/>
    </source>
</evidence>
<dbReference type="InterPro" id="IPR015943">
    <property type="entry name" value="WD40/YVTN_repeat-like_dom_sf"/>
</dbReference>
<dbReference type="OrthoDB" id="9813892at2"/>
<keyword evidence="2" id="KW-1185">Reference proteome</keyword>
<dbReference type="Gene3D" id="2.130.10.10">
    <property type="entry name" value="YVTN repeat-like/Quinoprotein amine dehydrogenase"/>
    <property type="match status" value="1"/>
</dbReference>
<dbReference type="AlphaFoldDB" id="A0A6P2C4C6"/>
<dbReference type="RefSeq" id="WP_145851026.1">
    <property type="nucleotide sequence ID" value="NZ_RPFW01000001.1"/>
</dbReference>
<reference evidence="1 2" key="1">
    <citation type="submission" date="2018-11" db="EMBL/GenBank/DDBJ databases">
        <title>Trebonia kvetii gen.nov., sp.nov., a novel acidophilic actinobacterium, and proposal of the new actinobacterial family Treboniaceae fam. nov.</title>
        <authorList>
            <person name="Rapoport D."/>
            <person name="Sagova-Mareckova M."/>
            <person name="Sedlacek I."/>
            <person name="Provaznik J."/>
            <person name="Kralova S."/>
            <person name="Pavlinic D."/>
            <person name="Benes V."/>
            <person name="Kopecky J."/>
        </authorList>
    </citation>
    <scope>NUCLEOTIDE SEQUENCE [LARGE SCALE GENOMIC DNA]</scope>
    <source>
        <strain evidence="1 2">15Tr583</strain>
    </source>
</reference>
<evidence type="ECO:0008006" key="3">
    <source>
        <dbReference type="Google" id="ProtNLM"/>
    </source>
</evidence>
<sequence length="511" mass="52917">MPDEIDLLREFRADTPGPDAAAWARARAAVALAESADAAPSPGARRQWPRAIRRIHVGRVTKGQVRVAAAAALVALVATTVLQPPPTLTAPLVSAWQPARQLPSGAAGITAKAGTWRLMGYLVARGWQEATSGPAPGLLTCPTATTCYVEGDSAQSPSGPANMNSFYVSTDGAQSWSVLPVPGGVTFTSALSCASVTDCAAGGLYSGRQPVYVSTVNGGHSWTVRPLPAGVGQIMKIACATATACRGLASASGKSMTPGIATLVSGTRFFATADGGQRFTVVKFPDDAAMQSVACPTAAHCVAIGVHTKFRPREGPDLDHGVLLTSDDGGLTWQRDAWPKGYGPGPEPDVTCTDVSHCAMIGFVEHDGIERDKYGYTSGKDAVQYSVIGFSADGGRTWARTSGFPHSIPYPLMNDLTCPTSTTCYAAGGDLIAQQIGNTYNAGSAVVAVTHDAGRTWQRVTFAVPAQVPGGMQGDSFMDIGQIECPQADACVAIGISDQGSTSTPIYTNHG</sequence>
<dbReference type="Proteomes" id="UP000460272">
    <property type="component" value="Unassembled WGS sequence"/>
</dbReference>
<protein>
    <recommendedName>
        <fullName evidence="3">Exo-alpha-sialidase</fullName>
    </recommendedName>
</protein>
<dbReference type="CDD" id="cd15482">
    <property type="entry name" value="Sialidase_non-viral"/>
    <property type="match status" value="1"/>
</dbReference>
<dbReference type="Gene3D" id="2.120.10.10">
    <property type="match status" value="1"/>
</dbReference>
<organism evidence="1 2">
    <name type="scientific">Trebonia kvetii</name>
    <dbReference type="NCBI Taxonomy" id="2480626"/>
    <lineage>
        <taxon>Bacteria</taxon>
        <taxon>Bacillati</taxon>
        <taxon>Actinomycetota</taxon>
        <taxon>Actinomycetes</taxon>
        <taxon>Streptosporangiales</taxon>
        <taxon>Treboniaceae</taxon>
        <taxon>Trebonia</taxon>
    </lineage>
</organism>
<dbReference type="SUPFAM" id="SSF110296">
    <property type="entry name" value="Oligoxyloglucan reducing end-specific cellobiohydrolase"/>
    <property type="match status" value="1"/>
</dbReference>
<comment type="caution">
    <text evidence="1">The sequence shown here is derived from an EMBL/GenBank/DDBJ whole genome shotgun (WGS) entry which is preliminary data.</text>
</comment>
<dbReference type="EMBL" id="RPFW01000001">
    <property type="protein sequence ID" value="TVZ06272.1"/>
    <property type="molecule type" value="Genomic_DNA"/>
</dbReference>
<gene>
    <name evidence="1" type="ORF">EAS64_02210</name>
</gene>
<proteinExistence type="predicted"/>